<accession>A0A5K7XBZ0</accession>
<name>A0A5K7XBZ0_9BACT</name>
<keyword evidence="2" id="KW-1185">Reference proteome</keyword>
<evidence type="ECO:0000313" key="2">
    <source>
        <dbReference type="Proteomes" id="UP000326837"/>
    </source>
</evidence>
<dbReference type="EMBL" id="AP021861">
    <property type="protein sequence ID" value="BBO34330.1"/>
    <property type="molecule type" value="Genomic_DNA"/>
</dbReference>
<evidence type="ECO:0000313" key="1">
    <source>
        <dbReference type="EMBL" id="BBO34330.1"/>
    </source>
</evidence>
<dbReference type="KEGG" id="lpav:PLANPX_3942"/>
<dbReference type="AlphaFoldDB" id="A0A5K7XBZ0"/>
<proteinExistence type="predicted"/>
<sequence>MLFNADDADAIEIGGIRSKRTGAIYESHHDLLAEFAS</sequence>
<gene>
    <name evidence="1" type="ORF">PLANPX_3942</name>
</gene>
<protein>
    <submittedName>
        <fullName evidence="1">Uncharacterized protein</fullName>
    </submittedName>
</protein>
<reference evidence="2" key="1">
    <citation type="submission" date="2019-10" db="EMBL/GenBank/DDBJ databases">
        <title>Lacipirellula parvula gen. nov., sp. nov., representing a lineage of planctomycetes widespread in freshwater anoxic habitats, and description of the family Lacipirellulaceae.</title>
        <authorList>
            <person name="Dedysh S.N."/>
            <person name="Kulichevskaya I.S."/>
            <person name="Beletsky A.V."/>
            <person name="Rakitin A.L."/>
            <person name="Mardanov A.V."/>
            <person name="Ivanova A.A."/>
            <person name="Saltykova V.X."/>
            <person name="Rijpstra W.I.C."/>
            <person name="Sinninghe Damste J.S."/>
            <person name="Ravin N.V."/>
        </authorList>
    </citation>
    <scope>NUCLEOTIDE SEQUENCE [LARGE SCALE GENOMIC DNA]</scope>
    <source>
        <strain evidence="2">PX69</strain>
    </source>
</reference>
<dbReference type="Proteomes" id="UP000326837">
    <property type="component" value="Chromosome"/>
</dbReference>
<organism evidence="1 2">
    <name type="scientific">Lacipirellula parvula</name>
    <dbReference type="NCBI Taxonomy" id="2650471"/>
    <lineage>
        <taxon>Bacteria</taxon>
        <taxon>Pseudomonadati</taxon>
        <taxon>Planctomycetota</taxon>
        <taxon>Planctomycetia</taxon>
        <taxon>Pirellulales</taxon>
        <taxon>Lacipirellulaceae</taxon>
        <taxon>Lacipirellula</taxon>
    </lineage>
</organism>